<feature type="domain" description="GTPase Der C-terminal KH-domain-like" evidence="10">
    <location>
        <begin position="469"/>
        <end position="551"/>
    </location>
</feature>
<evidence type="ECO:0000259" key="9">
    <source>
        <dbReference type="Pfam" id="PF01926"/>
    </source>
</evidence>
<name>A0A250WXW7_9CHLO</name>
<dbReference type="NCBIfam" id="TIGR03594">
    <property type="entry name" value="GTPase_EngA"/>
    <property type="match status" value="1"/>
</dbReference>
<feature type="region of interest" description="Disordered" evidence="8">
    <location>
        <begin position="235"/>
        <end position="257"/>
    </location>
</feature>
<dbReference type="Gene3D" id="3.30.300.20">
    <property type="match status" value="1"/>
</dbReference>
<comment type="similarity">
    <text evidence="1">Belongs to the TRAFAC class TrmE-Era-EngA-EngB-Septin-like GTPase superfamily. EngA (Der) GTPase family.</text>
</comment>
<protein>
    <recommendedName>
        <fullName evidence="2">GTPase Der</fullName>
    </recommendedName>
    <alternativeName>
        <fullName evidence="7">GTP-binding protein EngA</fullName>
    </alternativeName>
</protein>
<dbReference type="Pfam" id="PF14714">
    <property type="entry name" value="KH_dom-like"/>
    <property type="match status" value="1"/>
</dbReference>
<feature type="region of interest" description="Disordered" evidence="8">
    <location>
        <begin position="560"/>
        <end position="580"/>
    </location>
</feature>
<feature type="domain" description="G" evidence="9">
    <location>
        <begin position="54"/>
        <end position="175"/>
    </location>
</feature>
<reference evidence="11 12" key="1">
    <citation type="submission" date="2017-08" db="EMBL/GenBank/DDBJ databases">
        <title>Acidophilic green algal genome provides insights into adaptation to an acidic environment.</title>
        <authorList>
            <person name="Hirooka S."/>
            <person name="Hirose Y."/>
            <person name="Kanesaki Y."/>
            <person name="Higuchi S."/>
            <person name="Fujiwara T."/>
            <person name="Onuma R."/>
            <person name="Era A."/>
            <person name="Ohbayashi R."/>
            <person name="Uzuka A."/>
            <person name="Nozaki H."/>
            <person name="Yoshikawa H."/>
            <person name="Miyagishima S.Y."/>
        </authorList>
    </citation>
    <scope>NUCLEOTIDE SEQUENCE [LARGE SCALE GENOMIC DNA]</scope>
    <source>
        <strain evidence="11 12">NIES-2499</strain>
    </source>
</reference>
<sequence length="724" mass="79710">MIKIIKALVKAYAIDFELLRTHEPCVASKARTCFINNFSSSFSVEPISEHLLPQVAIIGKPNVGKSALFNRLLRRRVALVYDTPESHVTRDYKEGIAKLGDLRFRLVDTSGLEPQKPQHTIQGRAVAITSRILKKSDLILFVIDARDGVLARDEELGQWLKRLVGRDKVLVVANKAENQKARQGMSLTIHDAYRLGFGEPVAVSATSGEGMVDLYQAVQPWVEQVDSFEKLKNSVHLKDESESSEQEGMSQVDPRVDSDYVDKADSAETEPWDGSAVRMAILGQPNVGKSTLLNALAKEQRAMTGPEPGLTRDSVRASLLLKGGLNIEIVDTAGWVGITKTPKYDDVGGSLASMARNETAKALAACHVAVLVLDAERAVQMQRVMTQRELSLAGLVLSKGRALVIAANKIDVLSPSDRSLYLETLQSTLQERFLEAGTLHVVGMSALAGQGVERLLPVVQEVYTAWSSRVSTGALNRFVKQLQNQMHAKGSGAGGAAHRIKYMTQVRSRPPSFAGFLSGSQQVGEEVVRFIASQLREGLNLHGVPVRLWFRYKETRASNMRAAHSRRGRPLALRGGKSQRSAVKRMKVMSDSRQRISFFKQSKDILGKLASEGFKPFLPSSAEGEKEKKAEGASQQRKRDDVLIQGTDPYHSKVFSEEKSEMANDEEPSANAKSRNMARRNTPPLKSISTFKNSSKADLIARMLSSRKPGAAHFLIKSKHAQRN</sequence>
<feature type="compositionally biased region" description="Basic and acidic residues" evidence="8">
    <location>
        <begin position="650"/>
        <end position="662"/>
    </location>
</feature>
<feature type="compositionally biased region" description="Basic and acidic residues" evidence="8">
    <location>
        <begin position="623"/>
        <end position="642"/>
    </location>
</feature>
<evidence type="ECO:0000256" key="3">
    <source>
        <dbReference type="ARBA" id="ARBA00022517"/>
    </source>
</evidence>
<dbReference type="InterPro" id="IPR015946">
    <property type="entry name" value="KH_dom-like_a/b"/>
</dbReference>
<dbReference type="PANTHER" id="PTHR43834:SF6">
    <property type="entry name" value="GTPASE DER"/>
    <property type="match status" value="1"/>
</dbReference>
<feature type="domain" description="G" evidence="9">
    <location>
        <begin position="278"/>
        <end position="408"/>
    </location>
</feature>
<evidence type="ECO:0000256" key="4">
    <source>
        <dbReference type="ARBA" id="ARBA00022737"/>
    </source>
</evidence>
<keyword evidence="6" id="KW-0342">GTP-binding</keyword>
<dbReference type="InterPro" id="IPR027417">
    <property type="entry name" value="P-loop_NTPase"/>
</dbReference>
<dbReference type="InterPro" id="IPR006073">
    <property type="entry name" value="GTP-bd"/>
</dbReference>
<evidence type="ECO:0000256" key="7">
    <source>
        <dbReference type="ARBA" id="ARBA00032345"/>
    </source>
</evidence>
<evidence type="ECO:0000256" key="2">
    <source>
        <dbReference type="ARBA" id="ARBA00020953"/>
    </source>
</evidence>
<dbReference type="GO" id="GO:0005525">
    <property type="term" value="F:GTP binding"/>
    <property type="evidence" value="ECO:0007669"/>
    <property type="project" value="UniProtKB-KW"/>
</dbReference>
<dbReference type="Pfam" id="PF01926">
    <property type="entry name" value="MMR_HSR1"/>
    <property type="match status" value="2"/>
</dbReference>
<dbReference type="AlphaFoldDB" id="A0A250WXW7"/>
<keyword evidence="5" id="KW-0547">Nucleotide-binding</keyword>
<dbReference type="OrthoDB" id="8954335at2759"/>
<proteinExistence type="inferred from homology"/>
<dbReference type="HAMAP" id="MF_00195">
    <property type="entry name" value="GTPase_Der"/>
    <property type="match status" value="1"/>
</dbReference>
<comment type="caution">
    <text evidence="11">The sequence shown here is derived from an EMBL/GenBank/DDBJ whole genome shotgun (WGS) entry which is preliminary data.</text>
</comment>
<accession>A0A250WXW7</accession>
<dbReference type="Proteomes" id="UP000232323">
    <property type="component" value="Unassembled WGS sequence"/>
</dbReference>
<gene>
    <name evidence="11" type="ORF">CEUSTIGMA_g2814.t1</name>
</gene>
<dbReference type="EMBL" id="BEGY01000012">
    <property type="protein sequence ID" value="GAX75370.1"/>
    <property type="molecule type" value="Genomic_DNA"/>
</dbReference>
<keyword evidence="4" id="KW-0677">Repeat</keyword>
<keyword evidence="12" id="KW-1185">Reference proteome</keyword>
<evidence type="ECO:0000256" key="6">
    <source>
        <dbReference type="ARBA" id="ARBA00023134"/>
    </source>
</evidence>
<dbReference type="GO" id="GO:0042254">
    <property type="term" value="P:ribosome biogenesis"/>
    <property type="evidence" value="ECO:0007669"/>
    <property type="project" value="UniProtKB-KW"/>
</dbReference>
<dbReference type="InterPro" id="IPR005225">
    <property type="entry name" value="Small_GTP-bd"/>
</dbReference>
<dbReference type="PANTHER" id="PTHR43834">
    <property type="entry name" value="GTPASE DER"/>
    <property type="match status" value="1"/>
</dbReference>
<dbReference type="InterPro" id="IPR032859">
    <property type="entry name" value="KH_dom-like"/>
</dbReference>
<evidence type="ECO:0000259" key="10">
    <source>
        <dbReference type="Pfam" id="PF14714"/>
    </source>
</evidence>
<evidence type="ECO:0000256" key="1">
    <source>
        <dbReference type="ARBA" id="ARBA00008279"/>
    </source>
</evidence>
<evidence type="ECO:0000256" key="8">
    <source>
        <dbReference type="SAM" id="MobiDB-lite"/>
    </source>
</evidence>
<dbReference type="NCBIfam" id="TIGR00231">
    <property type="entry name" value="small_GTP"/>
    <property type="match status" value="2"/>
</dbReference>
<evidence type="ECO:0000313" key="11">
    <source>
        <dbReference type="EMBL" id="GAX75370.1"/>
    </source>
</evidence>
<dbReference type="Gene3D" id="3.40.50.300">
    <property type="entry name" value="P-loop containing nucleotide triphosphate hydrolases"/>
    <property type="match status" value="2"/>
</dbReference>
<organism evidence="11 12">
    <name type="scientific">Chlamydomonas eustigma</name>
    <dbReference type="NCBI Taxonomy" id="1157962"/>
    <lineage>
        <taxon>Eukaryota</taxon>
        <taxon>Viridiplantae</taxon>
        <taxon>Chlorophyta</taxon>
        <taxon>core chlorophytes</taxon>
        <taxon>Chlorophyceae</taxon>
        <taxon>CS clade</taxon>
        <taxon>Chlamydomonadales</taxon>
        <taxon>Chlamydomonadaceae</taxon>
        <taxon>Chlamydomonas</taxon>
    </lineage>
</organism>
<keyword evidence="3" id="KW-0690">Ribosome biogenesis</keyword>
<feature type="region of interest" description="Disordered" evidence="8">
    <location>
        <begin position="617"/>
        <end position="690"/>
    </location>
</feature>
<dbReference type="STRING" id="1157962.A0A250WXW7"/>
<dbReference type="CDD" id="cd01894">
    <property type="entry name" value="EngA1"/>
    <property type="match status" value="1"/>
</dbReference>
<dbReference type="InterPro" id="IPR016484">
    <property type="entry name" value="GTPase_Der"/>
</dbReference>
<dbReference type="SUPFAM" id="SSF52540">
    <property type="entry name" value="P-loop containing nucleoside triphosphate hydrolases"/>
    <property type="match status" value="1"/>
</dbReference>
<evidence type="ECO:0000256" key="5">
    <source>
        <dbReference type="ARBA" id="ARBA00022741"/>
    </source>
</evidence>
<evidence type="ECO:0000313" key="12">
    <source>
        <dbReference type="Proteomes" id="UP000232323"/>
    </source>
</evidence>